<evidence type="ECO:0000313" key="4">
    <source>
        <dbReference type="EMBL" id="PIN21007.1"/>
    </source>
</evidence>
<dbReference type="Pfam" id="PF00501">
    <property type="entry name" value="AMP-binding"/>
    <property type="match status" value="1"/>
</dbReference>
<organism evidence="4 5">
    <name type="scientific">Handroanthus impetiginosus</name>
    <dbReference type="NCBI Taxonomy" id="429701"/>
    <lineage>
        <taxon>Eukaryota</taxon>
        <taxon>Viridiplantae</taxon>
        <taxon>Streptophyta</taxon>
        <taxon>Embryophyta</taxon>
        <taxon>Tracheophyta</taxon>
        <taxon>Spermatophyta</taxon>
        <taxon>Magnoliopsida</taxon>
        <taxon>eudicotyledons</taxon>
        <taxon>Gunneridae</taxon>
        <taxon>Pentapetalae</taxon>
        <taxon>asterids</taxon>
        <taxon>lamiids</taxon>
        <taxon>Lamiales</taxon>
        <taxon>Bignoniaceae</taxon>
        <taxon>Crescentiina</taxon>
        <taxon>Tabebuia alliance</taxon>
        <taxon>Handroanthus</taxon>
    </lineage>
</organism>
<evidence type="ECO:0000313" key="5">
    <source>
        <dbReference type="Proteomes" id="UP000231279"/>
    </source>
</evidence>
<dbReference type="EMBL" id="NKXS01001027">
    <property type="protein sequence ID" value="PIN21007.1"/>
    <property type="molecule type" value="Genomic_DNA"/>
</dbReference>
<gene>
    <name evidence="4" type="ORF">CDL12_06303</name>
</gene>
<dbReference type="Proteomes" id="UP000231279">
    <property type="component" value="Unassembled WGS sequence"/>
</dbReference>
<dbReference type="GO" id="GO:0004467">
    <property type="term" value="F:long-chain fatty acid-CoA ligase activity"/>
    <property type="evidence" value="ECO:0007669"/>
    <property type="project" value="UniProtKB-EC"/>
</dbReference>
<dbReference type="UniPathway" id="UPA00372">
    <property type="reaction ID" value="UER00547"/>
</dbReference>
<comment type="pathway">
    <text evidence="1">Phytoalexin biosynthesis; 3,4',5-trihydroxystilbene biosynthesis; 3,4',5-trihydroxystilbene from trans-4-coumarate: step 1/2.</text>
</comment>
<dbReference type="InterPro" id="IPR000873">
    <property type="entry name" value="AMP-dep_synth/lig_dom"/>
</dbReference>
<dbReference type="STRING" id="429701.A0A2G9HU12"/>
<evidence type="ECO:0000259" key="3">
    <source>
        <dbReference type="Pfam" id="PF00501"/>
    </source>
</evidence>
<proteinExistence type="predicted"/>
<dbReference type="PANTHER" id="PTHR43272">
    <property type="entry name" value="LONG-CHAIN-FATTY-ACID--COA LIGASE"/>
    <property type="match status" value="1"/>
</dbReference>
<keyword evidence="5" id="KW-1185">Reference proteome</keyword>
<keyword evidence="4" id="KW-0436">Ligase</keyword>
<dbReference type="AlphaFoldDB" id="A0A2G9HU12"/>
<comment type="caution">
    <text evidence="4">The sequence shown here is derived from an EMBL/GenBank/DDBJ whole genome shotgun (WGS) entry which is preliminary data.</text>
</comment>
<evidence type="ECO:0000256" key="2">
    <source>
        <dbReference type="ARBA" id="ARBA00023051"/>
    </source>
</evidence>
<dbReference type="InterPro" id="IPR042099">
    <property type="entry name" value="ANL_N_sf"/>
</dbReference>
<sequence length="664" mass="73312">MAANSYTAEVEPGKLSKDGKPSIGPVYRSALATDGFPALDPRIEDPWNVFCAAAEKFRNNPMLGYREIVDGKPGEYKWMSYEEVHNRTLELGIAIRSCGIKEGGRCGIYGANSPKWIMSMQACNAHGIVFVPLFDTLGAEAVQPIICDAEVALAFVEEKNIPELLRTLPATKSYLRTIASFGKVTSQQKEEAIKFRVALFSWDEFLSLNKHFDLPVRKETDICSIVYTSGTTGDPKGVMISNKGIVTSIAGLKHTLESFNKPLTEQDVYLLSFPLAHISGRVSVEVLISSGASIGFWRGVVASLVEDIAELKPTILHAAPWELCLIYSGLQQVIASGGFFQRAMFNVAYPLMLYSMRKGHKHGEGGGLFDKIVFNKVKQGLGGNLRLIICEGAPLPFNVAKFLSVVLRSHILQAYGLTETCGSIFLSTPDKLKMLGTVGSLVPNVDVCLKSVPGMGYDALSSTPCGEVCIRGGTLFLAYHKRDDLTRKAFDDGWFQTGDIGVFQADGSLKIMGQKKNIFKHPGQGYVVPEYLECIYGADPYIDLIWVHGNDSDPCLGAVINPNKQAVEKWAKRAGIPGDFHALCNNHRLQECFLGRLKRIAKENKLKDFEFIKSVEIDPVPFDMERDLMTPTFKKKRDRLFDYYDAENSRHSHLVLLPNTANAA</sequence>
<keyword evidence="2" id="KW-0587">Phenylpropanoid metabolism</keyword>
<dbReference type="PROSITE" id="PS00455">
    <property type="entry name" value="AMP_BINDING"/>
    <property type="match status" value="1"/>
</dbReference>
<dbReference type="EC" id="6.2.1.3" evidence="4"/>
<evidence type="ECO:0000256" key="1">
    <source>
        <dbReference type="ARBA" id="ARBA00004930"/>
    </source>
</evidence>
<accession>A0A2G9HU12</accession>
<dbReference type="OrthoDB" id="1700726at2759"/>
<reference evidence="5" key="1">
    <citation type="journal article" date="2018" name="Gigascience">
        <title>Genome assembly of the Pink Ipe (Handroanthus impetiginosus, Bignoniaceae), a highly valued, ecologically keystone Neotropical timber forest tree.</title>
        <authorList>
            <person name="Silva-Junior O.B."/>
            <person name="Grattapaglia D."/>
            <person name="Novaes E."/>
            <person name="Collevatti R.G."/>
        </authorList>
    </citation>
    <scope>NUCLEOTIDE SEQUENCE [LARGE SCALE GENOMIC DNA]</scope>
    <source>
        <strain evidence="5">cv. UFG-1</strain>
    </source>
</reference>
<dbReference type="GO" id="GO:0005783">
    <property type="term" value="C:endoplasmic reticulum"/>
    <property type="evidence" value="ECO:0007669"/>
    <property type="project" value="TreeGrafter"/>
</dbReference>
<dbReference type="GO" id="GO:0016020">
    <property type="term" value="C:membrane"/>
    <property type="evidence" value="ECO:0007669"/>
    <property type="project" value="TreeGrafter"/>
</dbReference>
<feature type="domain" description="AMP-dependent synthetase/ligase" evidence="3">
    <location>
        <begin position="57"/>
        <end position="479"/>
    </location>
</feature>
<protein>
    <submittedName>
        <fullName evidence="4">Long-chain acyl-CoA synthetases (AMP-forming)</fullName>
        <ecNumber evidence="4">6.2.1.3</ecNumber>
    </submittedName>
</protein>
<name>A0A2G9HU12_9LAMI</name>
<dbReference type="Gene3D" id="3.40.50.12780">
    <property type="entry name" value="N-terminal domain of ligase-like"/>
    <property type="match status" value="1"/>
</dbReference>
<dbReference type="GO" id="GO:0009698">
    <property type="term" value="P:phenylpropanoid metabolic process"/>
    <property type="evidence" value="ECO:0007669"/>
    <property type="project" value="UniProtKB-KW"/>
</dbReference>
<dbReference type="PANTHER" id="PTHR43272:SF3">
    <property type="entry name" value="LONG CHAIN ACYL-COA SYNTHETASE 4"/>
    <property type="match status" value="1"/>
</dbReference>
<dbReference type="InterPro" id="IPR020845">
    <property type="entry name" value="AMP-binding_CS"/>
</dbReference>
<dbReference type="SUPFAM" id="SSF56801">
    <property type="entry name" value="Acetyl-CoA synthetase-like"/>
    <property type="match status" value="1"/>
</dbReference>